<evidence type="ECO:0008006" key="3">
    <source>
        <dbReference type="Google" id="ProtNLM"/>
    </source>
</evidence>
<gene>
    <name evidence="1" type="ORF">CDAR_14241</name>
</gene>
<dbReference type="Proteomes" id="UP001054837">
    <property type="component" value="Unassembled WGS sequence"/>
</dbReference>
<proteinExistence type="predicted"/>
<accession>A0AAV4QCF7</accession>
<name>A0AAV4QCF7_9ARAC</name>
<evidence type="ECO:0000313" key="2">
    <source>
        <dbReference type="Proteomes" id="UP001054837"/>
    </source>
</evidence>
<organism evidence="1 2">
    <name type="scientific">Caerostris darwini</name>
    <dbReference type="NCBI Taxonomy" id="1538125"/>
    <lineage>
        <taxon>Eukaryota</taxon>
        <taxon>Metazoa</taxon>
        <taxon>Ecdysozoa</taxon>
        <taxon>Arthropoda</taxon>
        <taxon>Chelicerata</taxon>
        <taxon>Arachnida</taxon>
        <taxon>Araneae</taxon>
        <taxon>Araneomorphae</taxon>
        <taxon>Entelegynae</taxon>
        <taxon>Araneoidea</taxon>
        <taxon>Araneidae</taxon>
        <taxon>Caerostris</taxon>
    </lineage>
</organism>
<sequence>MPSCLSRSLVSPLRISIVLVHLQLDSAGNTLRSLEKDDSGAAFISSPLAARFCREHFEKSGERRNRGSIHVRILVPLARDTHGFGSVYLCPPHSTTVYYSCAHWCKCFPV</sequence>
<dbReference type="EMBL" id="BPLQ01004281">
    <property type="protein sequence ID" value="GIY06997.1"/>
    <property type="molecule type" value="Genomic_DNA"/>
</dbReference>
<protein>
    <recommendedName>
        <fullName evidence="3">Secreted protein</fullName>
    </recommendedName>
</protein>
<keyword evidence="2" id="KW-1185">Reference proteome</keyword>
<comment type="caution">
    <text evidence="1">The sequence shown here is derived from an EMBL/GenBank/DDBJ whole genome shotgun (WGS) entry which is preliminary data.</text>
</comment>
<reference evidence="1 2" key="1">
    <citation type="submission" date="2021-06" db="EMBL/GenBank/DDBJ databases">
        <title>Caerostris darwini draft genome.</title>
        <authorList>
            <person name="Kono N."/>
            <person name="Arakawa K."/>
        </authorList>
    </citation>
    <scope>NUCLEOTIDE SEQUENCE [LARGE SCALE GENOMIC DNA]</scope>
</reference>
<dbReference type="AlphaFoldDB" id="A0AAV4QCF7"/>
<evidence type="ECO:0000313" key="1">
    <source>
        <dbReference type="EMBL" id="GIY06997.1"/>
    </source>
</evidence>